<evidence type="ECO:0000313" key="2">
    <source>
        <dbReference type="Proteomes" id="UP000319627"/>
    </source>
</evidence>
<reference evidence="1 2" key="1">
    <citation type="submission" date="2019-07" db="EMBL/GenBank/DDBJ databases">
        <title>Genomic Encyclopedia of Type Strains, Phase I: the one thousand microbial genomes (KMG-I) project.</title>
        <authorList>
            <person name="Kyrpides N."/>
        </authorList>
    </citation>
    <scope>NUCLEOTIDE SEQUENCE [LARGE SCALE GENOMIC DNA]</scope>
    <source>
        <strain evidence="1 2">DSM 375</strain>
    </source>
</reference>
<dbReference type="EMBL" id="VLKG01000002">
    <property type="protein sequence ID" value="TWH76585.1"/>
    <property type="molecule type" value="Genomic_DNA"/>
</dbReference>
<evidence type="ECO:0000313" key="1">
    <source>
        <dbReference type="EMBL" id="TWH76585.1"/>
    </source>
</evidence>
<sequence length="110" mass="12418">MLSQSLPKDADLSNPAVMPYLLRLWDQPQLTTYSLIESSPYRPQKAPIAEGIQASLHTFSRLSVSHQPMVELEPKTLRNPLLIQQLILELEDLHQYLAMPVISKSASIPE</sequence>
<dbReference type="Proteomes" id="UP000319627">
    <property type="component" value="Unassembled WGS sequence"/>
</dbReference>
<comment type="caution">
    <text evidence="1">The sequence shown here is derived from an EMBL/GenBank/DDBJ whole genome shotgun (WGS) entry which is preliminary data.</text>
</comment>
<protein>
    <submittedName>
        <fullName evidence="1">Uncharacterized protein</fullName>
    </submittedName>
</protein>
<gene>
    <name evidence="1" type="ORF">LX59_00627</name>
</gene>
<accession>A0A562J1A7</accession>
<dbReference type="AlphaFoldDB" id="A0A562J1A7"/>
<keyword evidence="2" id="KW-1185">Reference proteome</keyword>
<name>A0A562J1A7_9GAMM</name>
<proteinExistence type="predicted"/>
<organism evidence="1 2">
    <name type="scientific">Azomonas agilis</name>
    <dbReference type="NCBI Taxonomy" id="116849"/>
    <lineage>
        <taxon>Bacteria</taxon>
        <taxon>Pseudomonadati</taxon>
        <taxon>Pseudomonadota</taxon>
        <taxon>Gammaproteobacteria</taxon>
        <taxon>Pseudomonadales</taxon>
        <taxon>Pseudomonadaceae</taxon>
        <taxon>Azomonas</taxon>
    </lineage>
</organism>